<dbReference type="Pfam" id="PF13489">
    <property type="entry name" value="Methyltransf_23"/>
    <property type="match status" value="1"/>
</dbReference>
<dbReference type="CDD" id="cd02440">
    <property type="entry name" value="AdoMet_MTases"/>
    <property type="match status" value="1"/>
</dbReference>
<name>A0A7S3DY70_9STRA</name>
<dbReference type="Gene3D" id="3.40.50.150">
    <property type="entry name" value="Vaccinia Virus protein VP39"/>
    <property type="match status" value="1"/>
</dbReference>
<dbReference type="InterPro" id="IPR016181">
    <property type="entry name" value="Acyl_CoA_acyltransferase"/>
</dbReference>
<dbReference type="CDD" id="cd04301">
    <property type="entry name" value="NAT_SF"/>
    <property type="match status" value="1"/>
</dbReference>
<accession>A0A7S3DY70</accession>
<organism evidence="2">
    <name type="scientific">Entomoneis paludosa</name>
    <dbReference type="NCBI Taxonomy" id="265537"/>
    <lineage>
        <taxon>Eukaryota</taxon>
        <taxon>Sar</taxon>
        <taxon>Stramenopiles</taxon>
        <taxon>Ochrophyta</taxon>
        <taxon>Bacillariophyta</taxon>
        <taxon>Bacillariophyceae</taxon>
        <taxon>Bacillariophycidae</taxon>
        <taxon>Entomoneidaceae</taxon>
        <taxon>Entomoneis</taxon>
    </lineage>
</organism>
<dbReference type="SUPFAM" id="SSF55729">
    <property type="entry name" value="Acyl-CoA N-acyltransferases (Nat)"/>
    <property type="match status" value="1"/>
</dbReference>
<dbReference type="GO" id="GO:0016747">
    <property type="term" value="F:acyltransferase activity, transferring groups other than amino-acyl groups"/>
    <property type="evidence" value="ECO:0007669"/>
    <property type="project" value="InterPro"/>
</dbReference>
<feature type="domain" description="N-acetyltransferase" evidence="1">
    <location>
        <begin position="200"/>
        <end position="372"/>
    </location>
</feature>
<dbReference type="Pfam" id="PF00583">
    <property type="entry name" value="Acetyltransf_1"/>
    <property type="match status" value="1"/>
</dbReference>
<gene>
    <name evidence="2" type="ORF">APAL1065_LOCUS27143</name>
</gene>
<dbReference type="SUPFAM" id="SSF53335">
    <property type="entry name" value="S-adenosyl-L-methionine-dependent methyltransferases"/>
    <property type="match status" value="1"/>
</dbReference>
<dbReference type="InterPro" id="IPR000182">
    <property type="entry name" value="GNAT_dom"/>
</dbReference>
<reference evidence="2" key="1">
    <citation type="submission" date="2021-01" db="EMBL/GenBank/DDBJ databases">
        <authorList>
            <person name="Corre E."/>
            <person name="Pelletier E."/>
            <person name="Niang G."/>
            <person name="Scheremetjew M."/>
            <person name="Finn R."/>
            <person name="Kale V."/>
            <person name="Holt S."/>
            <person name="Cochrane G."/>
            <person name="Meng A."/>
            <person name="Brown T."/>
            <person name="Cohen L."/>
        </authorList>
    </citation>
    <scope>NUCLEOTIDE SEQUENCE</scope>
    <source>
        <strain evidence="2">CCMP125</strain>
    </source>
</reference>
<evidence type="ECO:0000313" key="2">
    <source>
        <dbReference type="EMBL" id="CAD9994880.1"/>
    </source>
</evidence>
<dbReference type="InterPro" id="IPR029063">
    <property type="entry name" value="SAM-dependent_MTases_sf"/>
</dbReference>
<sequence>MAQQSRKSKLFTVEILDTSNKEVQSPADIGIVCEHWKSVEEKKCHKNQGSRNIKTNWKMITVDFLQKTHEDCRGRTFVARDAITREIVGSISCQLWRGPVPIEVLDSNALSIGTVWGLTATRFQVPVQQALLRAALNYLRHDLSCHKVVAQCPEHSAEETVFLAHGFKHDNMMTLSLIERRGPSQVSDCVVKPDGSCIHITQEPGPEQDSIFVDHWRKMWKDVGIPEEGLVAGMEDLTISFIQSARKDLQYQTILAKESNTNEVVGSLSCQVWQGPCPQIIESQKVGTIWAVYVEPSSRRQGIATALMTSALDYLASIDCQSAILVAASEGGKSVYEQLGFAPNDALVCDFSLFDDFLDTSYCDSLMEKLLVRELDETLKTVNVVDLSSRQIQALLSATSRQLLAAFADHPQEDKILTTVFDFQSKYGFYVNPDNNWFTQNVKRFGKGFNMKRLVENEAALSTKFDKLSGRYDHWTVGNASKVEQYVAQWAKQRLLKRSLESKHRFLDMACGIGLQGQTLRLCGYEGELVGTDISPGMVDRVLYRGCYDKAFVLNANRGAGGLDSSSSDDEEHKYDHHDQQEVMSGRFDTLLCTGAMELLDHEIVLRLFNDFLREGGELWVSFQHDESPESRSGPTEHQNVRGIPRAEAISKLQEAGFRVDTIELCEDTFYTPSPDLNGKLLPVPYLFIVGTKVVGGND</sequence>
<evidence type="ECO:0000259" key="1">
    <source>
        <dbReference type="PROSITE" id="PS51186"/>
    </source>
</evidence>
<protein>
    <recommendedName>
        <fullName evidence="1">N-acetyltransferase domain-containing protein</fullName>
    </recommendedName>
</protein>
<proteinExistence type="predicted"/>
<dbReference type="Gene3D" id="3.40.630.30">
    <property type="match status" value="1"/>
</dbReference>
<dbReference type="EMBL" id="HBHT01040408">
    <property type="protein sequence ID" value="CAD9994880.1"/>
    <property type="molecule type" value="Transcribed_RNA"/>
</dbReference>
<dbReference type="PROSITE" id="PS51186">
    <property type="entry name" value="GNAT"/>
    <property type="match status" value="1"/>
</dbReference>
<dbReference type="AlphaFoldDB" id="A0A7S3DY70"/>